<dbReference type="STRING" id="759272.G0SGT3"/>
<comment type="pathway">
    <text evidence="3">Amine and polyamine biosynthesis; carnitine biosynthesis.</text>
</comment>
<dbReference type="EMBL" id="GL988047">
    <property type="protein sequence ID" value="EGS17422.1"/>
    <property type="molecule type" value="Genomic_DNA"/>
</dbReference>
<comment type="catalytic activity">
    <reaction evidence="15">
        <text>N(6),N(6),N(6)-trimethyl-L-lysine + 2-oxoglutarate + O2 = (3S)-3-hydroxy-N(6),N(6),N(6)-trimethyl-L-lysine + succinate + CO2</text>
        <dbReference type="Rhea" id="RHEA:14181"/>
        <dbReference type="ChEBI" id="CHEBI:15379"/>
        <dbReference type="ChEBI" id="CHEBI:16526"/>
        <dbReference type="ChEBI" id="CHEBI:16810"/>
        <dbReference type="ChEBI" id="CHEBI:30031"/>
        <dbReference type="ChEBI" id="CHEBI:58100"/>
        <dbReference type="ChEBI" id="CHEBI:141499"/>
        <dbReference type="EC" id="1.14.11.8"/>
    </reaction>
</comment>
<dbReference type="CDD" id="cd00250">
    <property type="entry name" value="CAS_like"/>
    <property type="match status" value="1"/>
</dbReference>
<dbReference type="InterPro" id="IPR042098">
    <property type="entry name" value="TauD-like_sf"/>
</dbReference>
<keyword evidence="6" id="KW-0479">Metal-binding</keyword>
<name>G0SGT3_CHATD</name>
<dbReference type="FunFam" id="3.60.130.10:FF:000001">
    <property type="entry name" value="Trimethyllysine dioxygenase, mitochondrial"/>
    <property type="match status" value="1"/>
</dbReference>
<dbReference type="GeneID" id="18260786"/>
<keyword evidence="7" id="KW-0124">Carnitine biosynthesis</keyword>
<dbReference type="UniPathway" id="UPA00118"/>
<dbReference type="AlphaFoldDB" id="G0SGT3"/>
<dbReference type="Gene3D" id="3.30.2020.30">
    <property type="match status" value="1"/>
</dbReference>
<comment type="cofactor">
    <cofactor evidence="1">
        <name>Fe(2+)</name>
        <dbReference type="ChEBI" id="CHEBI:29033"/>
    </cofactor>
</comment>
<evidence type="ECO:0000256" key="11">
    <source>
        <dbReference type="ARBA" id="ARBA00030363"/>
    </source>
</evidence>
<evidence type="ECO:0000259" key="16">
    <source>
        <dbReference type="Pfam" id="PF02668"/>
    </source>
</evidence>
<dbReference type="InterPro" id="IPR038492">
    <property type="entry name" value="GBBH-like_N_sf"/>
</dbReference>
<dbReference type="InterPro" id="IPR010376">
    <property type="entry name" value="GBBH-like_N"/>
</dbReference>
<feature type="domain" description="TauD/TfdA-like" evidence="16">
    <location>
        <begin position="203"/>
        <end position="452"/>
    </location>
</feature>
<evidence type="ECO:0000256" key="4">
    <source>
        <dbReference type="ARBA" id="ARBA00008654"/>
    </source>
</evidence>
<evidence type="ECO:0000256" key="15">
    <source>
        <dbReference type="ARBA" id="ARBA00049334"/>
    </source>
</evidence>
<dbReference type="OrthoDB" id="408743at2759"/>
<dbReference type="InterPro" id="IPR050411">
    <property type="entry name" value="AlphaKG_dependent_hydroxylases"/>
</dbReference>
<dbReference type="GO" id="GO:0045329">
    <property type="term" value="P:carnitine biosynthetic process"/>
    <property type="evidence" value="ECO:0007669"/>
    <property type="project" value="UniProtKB-UniPathway"/>
</dbReference>
<dbReference type="eggNOG" id="KOG3889">
    <property type="taxonomic scope" value="Eukaryota"/>
</dbReference>
<dbReference type="GO" id="GO:0005739">
    <property type="term" value="C:mitochondrion"/>
    <property type="evidence" value="ECO:0007669"/>
    <property type="project" value="TreeGrafter"/>
</dbReference>
<dbReference type="KEGG" id="cthr:CTHT_0067480"/>
<feature type="domain" description="Gamma-butyrobetaine hydroxylase-like N-terminal" evidence="17">
    <location>
        <begin position="113"/>
        <end position="177"/>
    </location>
</feature>
<protein>
    <recommendedName>
        <fullName evidence="5">trimethyllysine dioxygenase</fullName>
        <ecNumber evidence="5">1.14.11.8</ecNumber>
    </recommendedName>
    <alternativeName>
        <fullName evidence="12">Epsilon-trimethyllysine 2-oxoglutarate dioxygenase</fullName>
    </alternativeName>
    <alternativeName>
        <fullName evidence="11">TML hydroxylase</fullName>
    </alternativeName>
    <alternativeName>
        <fullName evidence="13">TML-alpha-ketoglutarate dioxygenase</fullName>
    </alternativeName>
</protein>
<comment type="similarity">
    <text evidence="4">Belongs to the gamma-BBH/TMLD family.</text>
</comment>
<evidence type="ECO:0000256" key="8">
    <source>
        <dbReference type="ARBA" id="ARBA00022964"/>
    </source>
</evidence>
<dbReference type="EC" id="1.14.11.8" evidence="5"/>
<evidence type="ECO:0000256" key="10">
    <source>
        <dbReference type="ARBA" id="ARBA00023004"/>
    </source>
</evidence>
<evidence type="ECO:0000313" key="19">
    <source>
        <dbReference type="Proteomes" id="UP000008066"/>
    </source>
</evidence>
<dbReference type="Pfam" id="PF06155">
    <property type="entry name" value="GBBH-like_N"/>
    <property type="match status" value="1"/>
</dbReference>
<dbReference type="RefSeq" id="XP_006697040.1">
    <property type="nucleotide sequence ID" value="XM_006696977.1"/>
</dbReference>
<evidence type="ECO:0000256" key="7">
    <source>
        <dbReference type="ARBA" id="ARBA00022873"/>
    </source>
</evidence>
<dbReference type="PANTHER" id="PTHR10696:SF51">
    <property type="entry name" value="TRIMETHYLLYSINE DIOXYGENASE, MITOCHONDRIAL"/>
    <property type="match status" value="1"/>
</dbReference>
<keyword evidence="9" id="KW-0560">Oxidoreductase</keyword>
<evidence type="ECO:0000256" key="14">
    <source>
        <dbReference type="ARBA" id="ARBA00046008"/>
    </source>
</evidence>
<dbReference type="SUPFAM" id="SSF51197">
    <property type="entry name" value="Clavaminate synthase-like"/>
    <property type="match status" value="1"/>
</dbReference>
<keyword evidence="8 18" id="KW-0223">Dioxygenase</keyword>
<evidence type="ECO:0000256" key="9">
    <source>
        <dbReference type="ARBA" id="ARBA00023002"/>
    </source>
</evidence>
<dbReference type="Proteomes" id="UP000008066">
    <property type="component" value="Unassembled WGS sequence"/>
</dbReference>
<evidence type="ECO:0000256" key="2">
    <source>
        <dbReference type="ARBA" id="ARBA00001961"/>
    </source>
</evidence>
<evidence type="ECO:0000256" key="12">
    <source>
        <dbReference type="ARBA" id="ARBA00031778"/>
    </source>
</evidence>
<dbReference type="OMA" id="EKVCIQP"/>
<dbReference type="GO" id="GO:0050353">
    <property type="term" value="F:trimethyllysine dioxygenase activity"/>
    <property type="evidence" value="ECO:0007669"/>
    <property type="project" value="UniProtKB-EC"/>
</dbReference>
<dbReference type="NCBIfam" id="TIGR02410">
    <property type="entry name" value="carnitine_TMLD"/>
    <property type="match status" value="1"/>
</dbReference>
<evidence type="ECO:0000256" key="13">
    <source>
        <dbReference type="ARBA" id="ARBA00032283"/>
    </source>
</evidence>
<comment type="function">
    <text evidence="14">Converts trimethyllysine (TML) into hydroxytrimethyllysine (HTML).</text>
</comment>
<accession>G0SGT3</accession>
<dbReference type="Pfam" id="PF02668">
    <property type="entry name" value="TauD"/>
    <property type="match status" value="1"/>
</dbReference>
<comment type="cofactor">
    <cofactor evidence="2">
        <name>L-ascorbate</name>
        <dbReference type="ChEBI" id="CHEBI:38290"/>
    </cofactor>
</comment>
<evidence type="ECO:0000313" key="18">
    <source>
        <dbReference type="EMBL" id="EGS17422.1"/>
    </source>
</evidence>
<organism evidence="19">
    <name type="scientific">Chaetomium thermophilum (strain DSM 1495 / CBS 144.50 / IMI 039719)</name>
    <name type="common">Thermochaetoides thermophila</name>
    <dbReference type="NCBI Taxonomy" id="759272"/>
    <lineage>
        <taxon>Eukaryota</taxon>
        <taxon>Fungi</taxon>
        <taxon>Dikarya</taxon>
        <taxon>Ascomycota</taxon>
        <taxon>Pezizomycotina</taxon>
        <taxon>Sordariomycetes</taxon>
        <taxon>Sordariomycetidae</taxon>
        <taxon>Sordariales</taxon>
        <taxon>Chaetomiaceae</taxon>
        <taxon>Thermochaetoides</taxon>
    </lineage>
</organism>
<dbReference type="InterPro" id="IPR012776">
    <property type="entry name" value="Trimethyllysine_dOase"/>
</dbReference>
<evidence type="ECO:0000256" key="3">
    <source>
        <dbReference type="ARBA" id="ARBA00005022"/>
    </source>
</evidence>
<dbReference type="InterPro" id="IPR003819">
    <property type="entry name" value="TauD/TfdA-like"/>
</dbReference>
<keyword evidence="10" id="KW-0408">Iron</keyword>
<evidence type="ECO:0000256" key="1">
    <source>
        <dbReference type="ARBA" id="ARBA00001954"/>
    </source>
</evidence>
<dbReference type="GO" id="GO:0005506">
    <property type="term" value="F:iron ion binding"/>
    <property type="evidence" value="ECO:0007669"/>
    <property type="project" value="InterPro"/>
</dbReference>
<gene>
    <name evidence="18" type="ORF">CTHT_0067480</name>
</gene>
<dbReference type="HOGENOM" id="CLU_021859_2_2_1"/>
<proteinExistence type="inferred from homology"/>
<dbReference type="PANTHER" id="PTHR10696">
    <property type="entry name" value="GAMMA-BUTYROBETAINE HYDROXYLASE-RELATED"/>
    <property type="match status" value="1"/>
</dbReference>
<evidence type="ECO:0000256" key="5">
    <source>
        <dbReference type="ARBA" id="ARBA00012267"/>
    </source>
</evidence>
<evidence type="ECO:0000256" key="6">
    <source>
        <dbReference type="ARBA" id="ARBA00022723"/>
    </source>
</evidence>
<evidence type="ECO:0000259" key="17">
    <source>
        <dbReference type="Pfam" id="PF06155"/>
    </source>
</evidence>
<reference evidence="18 19" key="1">
    <citation type="journal article" date="2011" name="Cell">
        <title>Insight into structure and assembly of the nuclear pore complex by utilizing the genome of a eukaryotic thermophile.</title>
        <authorList>
            <person name="Amlacher S."/>
            <person name="Sarges P."/>
            <person name="Flemming D."/>
            <person name="van Noort V."/>
            <person name="Kunze R."/>
            <person name="Devos D.P."/>
            <person name="Arumugam M."/>
            <person name="Bork P."/>
            <person name="Hurt E."/>
        </authorList>
    </citation>
    <scope>NUCLEOTIDE SEQUENCE [LARGE SCALE GENOMIC DNA]</scope>
    <source>
        <strain evidence="19">DSM 1495 / CBS 144.50 / IMI 039719</strain>
    </source>
</reference>
<dbReference type="Gene3D" id="3.60.130.10">
    <property type="entry name" value="Clavaminate synthase-like"/>
    <property type="match status" value="1"/>
</dbReference>
<keyword evidence="19" id="KW-1185">Reference proteome</keyword>
<sequence length="480" mass="55445">MTLLRPFQSGLLRQGAVRTMGGLGAIAKPAARYAQTRSFVASSVRRDSEAQPKESLASASEMHDKLPVPYGPNQLPPFLPNPRNGNYFTVDNPNRVLECIRPLAPNHRYKGRSFSNIWLRDNCRCEQCVYPPTRQRLANTFDIPDDIHALRHSESVQGVHIEWSDGHTSFYEWEFLRWWMMFTSREAYNQPPRYLWGSEIAQHPPTVDYQAAMTTEAGVAQMTDKIVKYGFVFVKNVPYDNPDYTRQLLERIGPIRQTHYGGFYDFIPDMAKADTAYTNYAIPAHTDTTYFSDPAGLQSFHLLEHKPAPGETEAVGGESLLVDGFKVAELLRNFKLDYYYHLAKMPVMWHCSGNDGVTIRPYKLFPVIEEDKFLRIPIRIRWNTADRGVLPYTSSWRSQKDWWRAAKKFDELLKDPANEYKFQLKPGTVLIFNNWRVLHGRTAFTGIRRICGGYINFDDFMSTWRNTNFKQEVVLRDVIG</sequence>